<name>A0AAV9YY24_9AGAR</name>
<proteinExistence type="predicted"/>
<protein>
    <submittedName>
        <fullName evidence="1">Uncharacterized protein</fullName>
    </submittedName>
</protein>
<keyword evidence="2" id="KW-1185">Reference proteome</keyword>
<reference evidence="1 2" key="1">
    <citation type="journal article" date="2024" name="J Genomics">
        <title>Draft genome sequencing and assembly of Favolaschia claudopus CIRM-BRFM 2984 isolated from oak limbs.</title>
        <authorList>
            <person name="Navarro D."/>
            <person name="Drula E."/>
            <person name="Chaduli D."/>
            <person name="Cazenave R."/>
            <person name="Ahrendt S."/>
            <person name="Wang J."/>
            <person name="Lipzen A."/>
            <person name="Daum C."/>
            <person name="Barry K."/>
            <person name="Grigoriev I.V."/>
            <person name="Favel A."/>
            <person name="Rosso M.N."/>
            <person name="Martin F."/>
        </authorList>
    </citation>
    <scope>NUCLEOTIDE SEQUENCE [LARGE SCALE GENOMIC DNA]</scope>
    <source>
        <strain evidence="1 2">CIRM-BRFM 2984</strain>
    </source>
</reference>
<dbReference type="Proteomes" id="UP001362999">
    <property type="component" value="Unassembled WGS sequence"/>
</dbReference>
<sequence length="166" mass="18865">MRKILQISCQKWAEIQYFWLCHDPDQGNQTLRDRDLAHFGQRNRPLRDRDGCLGTTNNIPTRLEGRGNHKTKMKMLLELVAGSLLHRSKSTQALHSEAVSPAPSARFSEVCGYVIAGRLANGRLASPPLARRRLNAVKLYVGVCLARCWDNLVLRLRFRLEEMSGL</sequence>
<organism evidence="1 2">
    <name type="scientific">Favolaschia claudopus</name>
    <dbReference type="NCBI Taxonomy" id="2862362"/>
    <lineage>
        <taxon>Eukaryota</taxon>
        <taxon>Fungi</taxon>
        <taxon>Dikarya</taxon>
        <taxon>Basidiomycota</taxon>
        <taxon>Agaricomycotina</taxon>
        <taxon>Agaricomycetes</taxon>
        <taxon>Agaricomycetidae</taxon>
        <taxon>Agaricales</taxon>
        <taxon>Marasmiineae</taxon>
        <taxon>Mycenaceae</taxon>
        <taxon>Favolaschia</taxon>
    </lineage>
</organism>
<dbReference type="AlphaFoldDB" id="A0AAV9YY24"/>
<comment type="caution">
    <text evidence="1">The sequence shown here is derived from an EMBL/GenBank/DDBJ whole genome shotgun (WGS) entry which is preliminary data.</text>
</comment>
<evidence type="ECO:0000313" key="1">
    <source>
        <dbReference type="EMBL" id="KAK6964701.1"/>
    </source>
</evidence>
<accession>A0AAV9YY24</accession>
<dbReference type="EMBL" id="JAWWNJ010000342">
    <property type="protein sequence ID" value="KAK6964701.1"/>
    <property type="molecule type" value="Genomic_DNA"/>
</dbReference>
<evidence type="ECO:0000313" key="2">
    <source>
        <dbReference type="Proteomes" id="UP001362999"/>
    </source>
</evidence>
<gene>
    <name evidence="1" type="ORF">R3P38DRAFT_2817280</name>
</gene>